<protein>
    <submittedName>
        <fullName evidence="1">Uncharacterized protein</fullName>
    </submittedName>
</protein>
<evidence type="ECO:0000313" key="2">
    <source>
        <dbReference type="Proteomes" id="UP001056120"/>
    </source>
</evidence>
<reference evidence="1 2" key="2">
    <citation type="journal article" date="2022" name="Mol. Ecol. Resour.">
        <title>The genomes of chicory, endive, great burdock and yacon provide insights into Asteraceae paleo-polyploidization history and plant inulin production.</title>
        <authorList>
            <person name="Fan W."/>
            <person name="Wang S."/>
            <person name="Wang H."/>
            <person name="Wang A."/>
            <person name="Jiang F."/>
            <person name="Liu H."/>
            <person name="Zhao H."/>
            <person name="Xu D."/>
            <person name="Zhang Y."/>
        </authorList>
    </citation>
    <scope>NUCLEOTIDE SEQUENCE [LARGE SCALE GENOMIC DNA]</scope>
    <source>
        <strain evidence="2">cv. Yunnan</strain>
        <tissue evidence="1">Leaves</tissue>
    </source>
</reference>
<sequence>MQPRSRAEAEADRLLGMAEKLLEENDLNAARDFAFLAQETEPLLNGSGQILAITDVLIAADKRINDNHHHWYAILQIDIHRTDDAEFVKQQYHRLALLLHPDKNKFSSSESAFKLVGDAWSVLSDPAKKSAYDKELFEFLNVDLDIVKNQREKEVQNQREKLPVRRNSGNEVSSENLWTPCPYCYYLFEYPRVYEGYCLRCENCDRAFQVVAIPSESMPPTVPGKEAYRCSWPYFPIGFAISVSETAKIATTPNRMPPETSSPLAAPSEGFVEGTPSESRPRLQQQEKTVTPAAGGTVSRKRGRPVKNPLF</sequence>
<dbReference type="EMBL" id="CM042021">
    <property type="protein sequence ID" value="KAI3819880.1"/>
    <property type="molecule type" value="Genomic_DNA"/>
</dbReference>
<dbReference type="Proteomes" id="UP001056120">
    <property type="component" value="Linkage Group LG04"/>
</dbReference>
<keyword evidence="2" id="KW-1185">Reference proteome</keyword>
<gene>
    <name evidence="1" type="ORF">L1987_13732</name>
</gene>
<evidence type="ECO:0000313" key="1">
    <source>
        <dbReference type="EMBL" id="KAI3819880.1"/>
    </source>
</evidence>
<proteinExistence type="predicted"/>
<name>A0ACB9JJE7_9ASTR</name>
<reference evidence="2" key="1">
    <citation type="journal article" date="2022" name="Mol. Ecol. Resour.">
        <title>The genomes of chicory, endive, great burdock and yacon provide insights into Asteraceae palaeo-polyploidization history and plant inulin production.</title>
        <authorList>
            <person name="Fan W."/>
            <person name="Wang S."/>
            <person name="Wang H."/>
            <person name="Wang A."/>
            <person name="Jiang F."/>
            <person name="Liu H."/>
            <person name="Zhao H."/>
            <person name="Xu D."/>
            <person name="Zhang Y."/>
        </authorList>
    </citation>
    <scope>NUCLEOTIDE SEQUENCE [LARGE SCALE GENOMIC DNA]</scope>
    <source>
        <strain evidence="2">cv. Yunnan</strain>
    </source>
</reference>
<accession>A0ACB9JJE7</accession>
<organism evidence="1 2">
    <name type="scientific">Smallanthus sonchifolius</name>
    <dbReference type="NCBI Taxonomy" id="185202"/>
    <lineage>
        <taxon>Eukaryota</taxon>
        <taxon>Viridiplantae</taxon>
        <taxon>Streptophyta</taxon>
        <taxon>Embryophyta</taxon>
        <taxon>Tracheophyta</taxon>
        <taxon>Spermatophyta</taxon>
        <taxon>Magnoliopsida</taxon>
        <taxon>eudicotyledons</taxon>
        <taxon>Gunneridae</taxon>
        <taxon>Pentapetalae</taxon>
        <taxon>asterids</taxon>
        <taxon>campanulids</taxon>
        <taxon>Asterales</taxon>
        <taxon>Asteraceae</taxon>
        <taxon>Asteroideae</taxon>
        <taxon>Heliantheae alliance</taxon>
        <taxon>Millerieae</taxon>
        <taxon>Smallanthus</taxon>
    </lineage>
</organism>
<comment type="caution">
    <text evidence="1">The sequence shown here is derived from an EMBL/GenBank/DDBJ whole genome shotgun (WGS) entry which is preliminary data.</text>
</comment>